<evidence type="ECO:0000313" key="2">
    <source>
        <dbReference type="EMBL" id="GJS99827.1"/>
    </source>
</evidence>
<dbReference type="Pfam" id="PF00078">
    <property type="entry name" value="RVT_1"/>
    <property type="match status" value="1"/>
</dbReference>
<dbReference type="InterPro" id="IPR036691">
    <property type="entry name" value="Endo/exonu/phosph_ase_sf"/>
</dbReference>
<evidence type="ECO:0000313" key="3">
    <source>
        <dbReference type="Proteomes" id="UP001151760"/>
    </source>
</evidence>
<dbReference type="Gene3D" id="3.60.10.10">
    <property type="entry name" value="Endonuclease/exonuclease/phosphatase"/>
    <property type="match status" value="1"/>
</dbReference>
<keyword evidence="2" id="KW-0548">Nucleotidyltransferase</keyword>
<accession>A0ABQ5ABY6</accession>
<dbReference type="SUPFAM" id="SSF56672">
    <property type="entry name" value="DNA/RNA polymerases"/>
    <property type="match status" value="1"/>
</dbReference>
<keyword evidence="3" id="KW-1185">Reference proteome</keyword>
<dbReference type="SUPFAM" id="SSF56219">
    <property type="entry name" value="DNase I-like"/>
    <property type="match status" value="1"/>
</dbReference>
<organism evidence="2 3">
    <name type="scientific">Tanacetum coccineum</name>
    <dbReference type="NCBI Taxonomy" id="301880"/>
    <lineage>
        <taxon>Eukaryota</taxon>
        <taxon>Viridiplantae</taxon>
        <taxon>Streptophyta</taxon>
        <taxon>Embryophyta</taxon>
        <taxon>Tracheophyta</taxon>
        <taxon>Spermatophyta</taxon>
        <taxon>Magnoliopsida</taxon>
        <taxon>eudicotyledons</taxon>
        <taxon>Gunneridae</taxon>
        <taxon>Pentapetalae</taxon>
        <taxon>asterids</taxon>
        <taxon>campanulids</taxon>
        <taxon>Asterales</taxon>
        <taxon>Asteraceae</taxon>
        <taxon>Asteroideae</taxon>
        <taxon>Anthemideae</taxon>
        <taxon>Anthemidinae</taxon>
        <taxon>Tanacetum</taxon>
    </lineage>
</organism>
<sequence length="785" mass="91812">MRGNKNKKRVQVSKRIERIGSKNREERIFNLVWKTDKVNSEKRNERYCESKIERELCDKNRQSEQEEGLQLCAVLETHVKYKNIKKTSDNVFGNWECISNGEDNNKGCRLMIGWNASLIQAGMISQSRQYIFLLIETIDKRSKFFCTVIYASNLGMERRKLWKDLEIQKVITNGIPWVILGDFNVTLKVSKHTNGSANLSSEMSEFQDGVNYIEVDDLHSEGFYYTWTKVRIPNGVQKRKGSFKFSNFITDKEEFLPTAENLRKEVKEVHKEVDMFPHEENIKEKSCQILNKYYEAIQDKYSFLCHKAKVEWLKEGDRNTAFFHKTVKERVHRGRILTIRNEEGVIFENDDVAVQIVKHFEDFLGKSRPMQKLSSRNAIFLNKLNNEEALKMVRPVRNSEIKNAMFDIEDSNALGPDGHTLRFYKSAWSIIGKEVCTAVREFFLRGKLLGEIMTNRIKGVLGSLVNENQSAFIGGRHITDNILLSQELFRGYNRKLNIKKISFKIDLQKAYDTISWEFIKDYLVMFGFHEKMIRWIMTYVTTTKFSISVNGERVGYFKRDRGLRQGDPISLYLFTLVMEVLNLLIRKNIEENGEFKYHYGYKNLRITHLCFADDLLVFCHRDCNSVKVIKKSLDEFSGLSGLVPNMKKIPIRYLGVPLIPKQISISACKPLVNKVKAKIRDGKSVNVWYDKWCPASPLSEFINTRDIYDARLKMDFSMSEIINKGRWVWPEEWNNDFEELKRIQIPVIKDEVKDKAIWISNNGIEKCFKVSNAWKDLNYNAIKVD</sequence>
<gene>
    <name evidence="2" type="ORF">Tco_0820997</name>
</gene>
<name>A0ABQ5ABY6_9ASTR</name>
<keyword evidence="2" id="KW-0808">Transferase</keyword>
<keyword evidence="2" id="KW-0695">RNA-directed DNA polymerase</keyword>
<dbReference type="InterPro" id="IPR043502">
    <property type="entry name" value="DNA/RNA_pol_sf"/>
</dbReference>
<dbReference type="CDD" id="cd01650">
    <property type="entry name" value="RT_nLTR_like"/>
    <property type="match status" value="1"/>
</dbReference>
<dbReference type="InterPro" id="IPR000477">
    <property type="entry name" value="RT_dom"/>
</dbReference>
<reference evidence="2" key="2">
    <citation type="submission" date="2022-01" db="EMBL/GenBank/DDBJ databases">
        <authorList>
            <person name="Yamashiro T."/>
            <person name="Shiraishi A."/>
            <person name="Satake H."/>
            <person name="Nakayama K."/>
        </authorList>
    </citation>
    <scope>NUCLEOTIDE SEQUENCE</scope>
</reference>
<evidence type="ECO:0000259" key="1">
    <source>
        <dbReference type="Pfam" id="PF00078"/>
    </source>
</evidence>
<protein>
    <submittedName>
        <fullName evidence="2">RNA-directed DNA polymerase, eukaryota, reverse transcriptase zinc-binding domain protein</fullName>
    </submittedName>
</protein>
<dbReference type="PANTHER" id="PTHR33116:SF78">
    <property type="entry name" value="OS12G0587133 PROTEIN"/>
    <property type="match status" value="1"/>
</dbReference>
<dbReference type="Proteomes" id="UP001151760">
    <property type="component" value="Unassembled WGS sequence"/>
</dbReference>
<dbReference type="GO" id="GO:0003964">
    <property type="term" value="F:RNA-directed DNA polymerase activity"/>
    <property type="evidence" value="ECO:0007669"/>
    <property type="project" value="UniProtKB-KW"/>
</dbReference>
<dbReference type="PANTHER" id="PTHR33116">
    <property type="entry name" value="REVERSE TRANSCRIPTASE ZINC-BINDING DOMAIN-CONTAINING PROTEIN-RELATED-RELATED"/>
    <property type="match status" value="1"/>
</dbReference>
<dbReference type="EMBL" id="BQNB010012148">
    <property type="protein sequence ID" value="GJS99827.1"/>
    <property type="molecule type" value="Genomic_DNA"/>
</dbReference>
<feature type="domain" description="Reverse transcriptase" evidence="1">
    <location>
        <begin position="445"/>
        <end position="654"/>
    </location>
</feature>
<proteinExistence type="predicted"/>
<reference evidence="2" key="1">
    <citation type="journal article" date="2022" name="Int. J. Mol. Sci.">
        <title>Draft Genome of Tanacetum Coccineum: Genomic Comparison of Closely Related Tanacetum-Family Plants.</title>
        <authorList>
            <person name="Yamashiro T."/>
            <person name="Shiraishi A."/>
            <person name="Nakayama K."/>
            <person name="Satake H."/>
        </authorList>
    </citation>
    <scope>NUCLEOTIDE SEQUENCE</scope>
</reference>
<comment type="caution">
    <text evidence="2">The sequence shown here is derived from an EMBL/GenBank/DDBJ whole genome shotgun (WGS) entry which is preliminary data.</text>
</comment>